<accession>A0A1R1YCY3</accession>
<dbReference type="OrthoDB" id="18339at2759"/>
<keyword evidence="3" id="KW-1185">Reference proteome</keyword>
<dbReference type="EMBL" id="LSSN01000283">
    <property type="protein sequence ID" value="OMJ24767.1"/>
    <property type="molecule type" value="Genomic_DNA"/>
</dbReference>
<dbReference type="STRING" id="133412.A0A1R1YCY3"/>
<dbReference type="GO" id="GO:1990756">
    <property type="term" value="F:ubiquitin-like ligase-substrate adaptor activity"/>
    <property type="evidence" value="ECO:0007669"/>
    <property type="project" value="TreeGrafter"/>
</dbReference>
<organism evidence="2 3">
    <name type="scientific">Smittium culicis</name>
    <dbReference type="NCBI Taxonomy" id="133412"/>
    <lineage>
        <taxon>Eukaryota</taxon>
        <taxon>Fungi</taxon>
        <taxon>Fungi incertae sedis</taxon>
        <taxon>Zoopagomycota</taxon>
        <taxon>Kickxellomycotina</taxon>
        <taxon>Harpellomycetes</taxon>
        <taxon>Harpellales</taxon>
        <taxon>Legeriomycetaceae</taxon>
        <taxon>Smittium</taxon>
    </lineage>
</organism>
<feature type="region of interest" description="Disordered" evidence="1">
    <location>
        <begin position="474"/>
        <end position="508"/>
    </location>
</feature>
<dbReference type="InterPro" id="IPR019138">
    <property type="entry name" value="De-etiolated_protein_1_Det1"/>
</dbReference>
<evidence type="ECO:0000313" key="2">
    <source>
        <dbReference type="EMBL" id="OMJ24767.1"/>
    </source>
</evidence>
<sequence>MNKDKYNNLQAYLHSRKSSLTFSNSRNRKNLDAYKFIYPNQSAFKIQTNDILWRRFSPDGKIIVAGSSHYEGLPREPIGSIPGSFQLENYVIFVIEIRTGKPNGTLIQEVDIGQYLLPDDEFLISNCLSKNENKNSSAKRLLGKRRRSNIIAQNISADESSLVNNEPLERASQRRRVLYASRFQNYLELSPINSRASAQDSGNPEPNILSFLQNSETSFFSRYDIIFPTHQNINSSSTPILTGLKQKMYTFLYKQCLSQSDPIISKYDSLLLWKSQFVSESLLLLKFGILPHVIARQQLTVGSTSASLTVFMFYDFKSSKVLGVYDNLSTKFGVLFAQKFDELYSKMSSLSYNSDIGNISSTVGNDQYFSDIFTTEGASTSIERIGGPQKALKRAVNVLPFAPQIQVESPYFDFSLFTLNHKVRNSIVRNRLINSNCALRFYDRSSGQLKFLVSPKENSPEFSFVFGGEASDINAQSTDRDRSRSDLSGIDESGESGQNGISNSRSNRVSLAAERQSLRENLFHVHYIAHPYLPLFISTSTNFASSGGEMD</sequence>
<feature type="compositionally biased region" description="Polar residues" evidence="1">
    <location>
        <begin position="495"/>
        <end position="508"/>
    </location>
</feature>
<dbReference type="GO" id="GO:0005634">
    <property type="term" value="C:nucleus"/>
    <property type="evidence" value="ECO:0007669"/>
    <property type="project" value="TreeGrafter"/>
</dbReference>
<dbReference type="AlphaFoldDB" id="A0A1R1YCY3"/>
<evidence type="ECO:0000256" key="1">
    <source>
        <dbReference type="SAM" id="MobiDB-lite"/>
    </source>
</evidence>
<dbReference type="Proteomes" id="UP000187283">
    <property type="component" value="Unassembled WGS sequence"/>
</dbReference>
<dbReference type="GO" id="GO:0016567">
    <property type="term" value="P:protein ubiquitination"/>
    <property type="evidence" value="ECO:0007669"/>
    <property type="project" value="TreeGrafter"/>
</dbReference>
<protein>
    <submittedName>
        <fullName evidence="2">Light-mediated development protein DET1</fullName>
    </submittedName>
</protein>
<dbReference type="GO" id="GO:0031625">
    <property type="term" value="F:ubiquitin protein ligase binding"/>
    <property type="evidence" value="ECO:0007669"/>
    <property type="project" value="TreeGrafter"/>
</dbReference>
<evidence type="ECO:0000313" key="3">
    <source>
        <dbReference type="Proteomes" id="UP000187283"/>
    </source>
</evidence>
<dbReference type="GO" id="GO:0032436">
    <property type="term" value="P:positive regulation of proteasomal ubiquitin-dependent protein catabolic process"/>
    <property type="evidence" value="ECO:0007669"/>
    <property type="project" value="TreeGrafter"/>
</dbReference>
<reference evidence="2" key="1">
    <citation type="submission" date="2017-01" db="EMBL/GenBank/DDBJ databases">
        <authorList>
            <person name="Mah S.A."/>
            <person name="Swanson W.J."/>
            <person name="Moy G.W."/>
            <person name="Vacquier V.D."/>
        </authorList>
    </citation>
    <scope>NUCLEOTIDE SEQUENCE [LARGE SCALE GENOMIC DNA]</scope>
    <source>
        <strain evidence="2">GSMNP</strain>
    </source>
</reference>
<proteinExistence type="predicted"/>
<gene>
    <name evidence="2" type="ORF">AYI70_g1359</name>
</gene>
<dbReference type="GO" id="GO:0031461">
    <property type="term" value="C:cullin-RING ubiquitin ligase complex"/>
    <property type="evidence" value="ECO:0007669"/>
    <property type="project" value="TreeGrafter"/>
</dbReference>
<name>A0A1R1YCY3_9FUNG</name>
<dbReference type="PANTHER" id="PTHR13374">
    <property type="entry name" value="DET1 HOMOLOG DE-ETIOLATED-1 HOMOLOG"/>
    <property type="match status" value="1"/>
</dbReference>
<dbReference type="PANTHER" id="PTHR13374:SF3">
    <property type="entry name" value="DET1 HOMOLOG"/>
    <property type="match status" value="1"/>
</dbReference>
<dbReference type="Pfam" id="PF09737">
    <property type="entry name" value="Det1"/>
    <property type="match status" value="1"/>
</dbReference>
<comment type="caution">
    <text evidence="2">The sequence shown here is derived from an EMBL/GenBank/DDBJ whole genome shotgun (WGS) entry which is preliminary data.</text>
</comment>